<dbReference type="EMBL" id="ML986526">
    <property type="protein sequence ID" value="KAF2272121.1"/>
    <property type="molecule type" value="Genomic_DNA"/>
</dbReference>
<feature type="compositionally biased region" description="Pro residues" evidence="2">
    <location>
        <begin position="20"/>
        <end position="32"/>
    </location>
</feature>
<dbReference type="AlphaFoldDB" id="A0A6A6J6B8"/>
<feature type="region of interest" description="Disordered" evidence="2">
    <location>
        <begin position="1"/>
        <end position="231"/>
    </location>
</feature>
<keyword evidence="1" id="KW-0539">Nucleus</keyword>
<dbReference type="RefSeq" id="XP_033649660.1">
    <property type="nucleotide sequence ID" value="XM_033793980.1"/>
</dbReference>
<sequence>MDAAEPDAPVHKRPRLNSLHPPPYNGLPPPHPVSQNSPFRHSAHPPSSPATHAQAPYPPHGLPSYPYPPPPGPPSSVPHQDRSSVSIQTPTPQLVAQERSAPPGPYQQPPESAQRPGPSPHQRTHGFSVTVPRVPPAIDQDRISDYSRPPVTPQSTGAETQLPRPPTTTKEPNPQPVMERSGPAAPWSASSDHPPNGTYPSNGYPRVVNSPQHSDQPFHTPSLPPTQYAPLVPTYGAPSHGPYMGGSEAYGNQVKRKHVRATQACNHCRSRKQKCDEARPCQFCRDNGLECLYKDVPPPKMDRSMMQLQESMNGVSETLKSFIAEINAWRQTVDRKLSPTVELDRMTNPLSPEQIYGAGPAMNERHGSQAPTPVQGRGYYPRVDNIKAESPVATNSTMSPPAGPVSTPGRQEFPTAIARPSATPVDSANVKLSTPVQKEDDVPSAFPVDHTTPAHQILQDWPTMRDFSKGIEVIENLKRKGKNIADYPMQLERFRGVVRVHGVGEGLDTCDGTQGLTTTPDSNGAPDTPSPPYAEMKPWGPLTPESPPTLVDEGSAAADHDRGRRFDCRLLLDKSTVERLFDSYCRHIHPLQPFLNIKQLKRMVQNFAMMYGPESRRSQSHAGTKRKRCADCLSGYSDTTAYLGYGIHRSVHNAIVLLVLALGKVCEWKDPLPAPEADAFPVESQRLGYMRKSSRSASVNSSFNSDHEETRKRNIDRLPGMLYYCIATDMLGNLTGGFSIGHAQANVLAALYAGQYARVMESWSWINNACRICIVLVKEEMPFIQRKLEFERPDERSQAQSQTLNPNPSQQPSQTPASNPPATPGLSPSTQHEDKEEKELQAQRNLIKLLYWACLQLETDILAEMSTLPPSHIAQYQDIIDYPKGVGQIRIQDLQMPYEQWPEDQKIMVLYSSQIHLRVLLNHAHKTLYQKNKLRYTLEKNDKNDKDDVVQSSLLTVAHAAREQFEMLKAWKRLQPPALRWEDHDPPATDINIARLRAKYYGAQYMVLRPYLEIALHDVPFPPNGATSDRSSHGSDAGLGDISTPMSARSVGATPPETSSQAAGIVELLPDFKSIVEVARLCVESAIQSTIAFDRVGHQPNDVYRKYVDTPKGRLIVTNIFGTMHAQFGNMIVLAAVMMSGKNKLSQLLPGLPTLTKQTFGDLLARTIKMLRQVGDNSPTLTTDADILENIQKLAGVN</sequence>
<organism evidence="4 5">
    <name type="scientific">Westerdykella ornata</name>
    <dbReference type="NCBI Taxonomy" id="318751"/>
    <lineage>
        <taxon>Eukaryota</taxon>
        <taxon>Fungi</taxon>
        <taxon>Dikarya</taxon>
        <taxon>Ascomycota</taxon>
        <taxon>Pezizomycotina</taxon>
        <taxon>Dothideomycetes</taxon>
        <taxon>Pleosporomycetidae</taxon>
        <taxon>Pleosporales</taxon>
        <taxon>Sporormiaceae</taxon>
        <taxon>Westerdykella</taxon>
    </lineage>
</organism>
<keyword evidence="5" id="KW-1185">Reference proteome</keyword>
<dbReference type="Proteomes" id="UP000800097">
    <property type="component" value="Unassembled WGS sequence"/>
</dbReference>
<evidence type="ECO:0000313" key="5">
    <source>
        <dbReference type="Proteomes" id="UP000800097"/>
    </source>
</evidence>
<feature type="compositionally biased region" description="Low complexity" evidence="2">
    <location>
        <begin position="800"/>
        <end position="817"/>
    </location>
</feature>
<dbReference type="GeneID" id="54547155"/>
<feature type="compositionally biased region" description="Polar residues" evidence="2">
    <location>
        <begin position="83"/>
        <end position="94"/>
    </location>
</feature>
<evidence type="ECO:0000256" key="1">
    <source>
        <dbReference type="ARBA" id="ARBA00023242"/>
    </source>
</evidence>
<feature type="region of interest" description="Disordered" evidence="2">
    <location>
        <begin position="791"/>
        <end position="839"/>
    </location>
</feature>
<dbReference type="Gene3D" id="4.10.240.10">
    <property type="entry name" value="Zn(2)-C6 fungal-type DNA-binding domain"/>
    <property type="match status" value="1"/>
</dbReference>
<feature type="domain" description="Zn(2)-C6 fungal-type" evidence="3">
    <location>
        <begin position="264"/>
        <end position="293"/>
    </location>
</feature>
<dbReference type="CDD" id="cd00067">
    <property type="entry name" value="GAL4"/>
    <property type="match status" value="1"/>
</dbReference>
<accession>A0A6A6J6B8</accession>
<dbReference type="SUPFAM" id="SSF57701">
    <property type="entry name" value="Zn2/Cys6 DNA-binding domain"/>
    <property type="match status" value="1"/>
</dbReference>
<dbReference type="PANTHER" id="PTHR47785:SF4">
    <property type="entry name" value="ZN(II)2CYS6 TRANSCRIPTION FACTOR (EUROFUNG)"/>
    <property type="match status" value="1"/>
</dbReference>
<feature type="region of interest" description="Disordered" evidence="2">
    <location>
        <begin position="1025"/>
        <end position="1058"/>
    </location>
</feature>
<dbReference type="InterPro" id="IPR036864">
    <property type="entry name" value="Zn2-C6_fun-type_DNA-bd_sf"/>
</dbReference>
<evidence type="ECO:0000313" key="4">
    <source>
        <dbReference type="EMBL" id="KAF2272121.1"/>
    </source>
</evidence>
<dbReference type="GO" id="GO:0008270">
    <property type="term" value="F:zinc ion binding"/>
    <property type="evidence" value="ECO:0007669"/>
    <property type="project" value="InterPro"/>
</dbReference>
<proteinExistence type="predicted"/>
<feature type="compositionally biased region" description="Polar residues" evidence="2">
    <location>
        <begin position="209"/>
        <end position="219"/>
    </location>
</feature>
<name>A0A6A6J6B8_WESOR</name>
<gene>
    <name evidence="4" type="ORF">EI97DRAFT_234236</name>
</gene>
<reference evidence="4" key="1">
    <citation type="journal article" date="2020" name="Stud. Mycol.">
        <title>101 Dothideomycetes genomes: a test case for predicting lifestyles and emergence of pathogens.</title>
        <authorList>
            <person name="Haridas S."/>
            <person name="Albert R."/>
            <person name="Binder M."/>
            <person name="Bloem J."/>
            <person name="Labutti K."/>
            <person name="Salamov A."/>
            <person name="Andreopoulos B."/>
            <person name="Baker S."/>
            <person name="Barry K."/>
            <person name="Bills G."/>
            <person name="Bluhm B."/>
            <person name="Cannon C."/>
            <person name="Castanera R."/>
            <person name="Culley D."/>
            <person name="Daum C."/>
            <person name="Ezra D."/>
            <person name="Gonzalez J."/>
            <person name="Henrissat B."/>
            <person name="Kuo A."/>
            <person name="Liang C."/>
            <person name="Lipzen A."/>
            <person name="Lutzoni F."/>
            <person name="Magnuson J."/>
            <person name="Mondo S."/>
            <person name="Nolan M."/>
            <person name="Ohm R."/>
            <person name="Pangilinan J."/>
            <person name="Park H.-J."/>
            <person name="Ramirez L."/>
            <person name="Alfaro M."/>
            <person name="Sun H."/>
            <person name="Tritt A."/>
            <person name="Yoshinaga Y."/>
            <person name="Zwiers L.-H."/>
            <person name="Turgeon B."/>
            <person name="Goodwin S."/>
            <person name="Spatafora J."/>
            <person name="Crous P."/>
            <person name="Grigoriev I."/>
        </authorList>
    </citation>
    <scope>NUCLEOTIDE SEQUENCE</scope>
    <source>
        <strain evidence="4">CBS 379.55</strain>
    </source>
</reference>
<dbReference type="GO" id="GO:0000981">
    <property type="term" value="F:DNA-binding transcription factor activity, RNA polymerase II-specific"/>
    <property type="evidence" value="ECO:0007669"/>
    <property type="project" value="InterPro"/>
</dbReference>
<dbReference type="PROSITE" id="PS50048">
    <property type="entry name" value="ZN2_CY6_FUNGAL_2"/>
    <property type="match status" value="1"/>
</dbReference>
<dbReference type="OrthoDB" id="5244761at2759"/>
<evidence type="ECO:0000259" key="3">
    <source>
        <dbReference type="PROSITE" id="PS50048"/>
    </source>
</evidence>
<evidence type="ECO:0000256" key="2">
    <source>
        <dbReference type="SAM" id="MobiDB-lite"/>
    </source>
</evidence>
<dbReference type="InterPro" id="IPR001138">
    <property type="entry name" value="Zn2Cys6_DnaBD"/>
</dbReference>
<dbReference type="Pfam" id="PF00172">
    <property type="entry name" value="Zn_clus"/>
    <property type="match status" value="1"/>
</dbReference>
<feature type="compositionally biased region" description="Polar residues" evidence="2">
    <location>
        <begin position="511"/>
        <end position="522"/>
    </location>
</feature>
<feature type="region of interest" description="Disordered" evidence="2">
    <location>
        <begin position="506"/>
        <end position="547"/>
    </location>
</feature>
<dbReference type="CDD" id="cd12148">
    <property type="entry name" value="fungal_TF_MHR"/>
    <property type="match status" value="1"/>
</dbReference>
<dbReference type="SMART" id="SM00066">
    <property type="entry name" value="GAL4"/>
    <property type="match status" value="1"/>
</dbReference>
<dbReference type="InterPro" id="IPR053181">
    <property type="entry name" value="EcdB-like_regulator"/>
</dbReference>
<dbReference type="PROSITE" id="PS00463">
    <property type="entry name" value="ZN2_CY6_FUNGAL_1"/>
    <property type="match status" value="1"/>
</dbReference>
<dbReference type="PANTHER" id="PTHR47785">
    <property type="entry name" value="ZN(II)2CYS6 TRANSCRIPTION FACTOR (EUROFUNG)-RELATED-RELATED"/>
    <property type="match status" value="1"/>
</dbReference>
<protein>
    <recommendedName>
        <fullName evidence="3">Zn(2)-C6 fungal-type domain-containing protein</fullName>
    </recommendedName>
</protein>
<feature type="compositionally biased region" description="Pro residues" evidence="2">
    <location>
        <begin position="56"/>
        <end position="76"/>
    </location>
</feature>
<feature type="compositionally biased region" description="Polar residues" evidence="2">
    <location>
        <begin position="188"/>
        <end position="201"/>
    </location>
</feature>